<comment type="caution">
    <text evidence="3">The sequence shown here is derived from an EMBL/GenBank/DDBJ whole genome shotgun (WGS) entry which is preliminary data.</text>
</comment>
<dbReference type="AlphaFoldDB" id="A0A9N9C7L6"/>
<proteinExistence type="inferred from homology"/>
<dbReference type="SUPFAM" id="SSF51735">
    <property type="entry name" value="NAD(P)-binding Rossmann-fold domains"/>
    <property type="match status" value="1"/>
</dbReference>
<dbReference type="Pfam" id="PF13460">
    <property type="entry name" value="NAD_binding_10"/>
    <property type="match status" value="1"/>
</dbReference>
<feature type="domain" description="NAD(P)-binding" evidence="2">
    <location>
        <begin position="26"/>
        <end position="219"/>
    </location>
</feature>
<protein>
    <submittedName>
        <fullName evidence="3">4144_t:CDS:1</fullName>
    </submittedName>
</protein>
<name>A0A9N9C7L6_9GLOM</name>
<dbReference type="OrthoDB" id="10254221at2759"/>
<evidence type="ECO:0000259" key="2">
    <source>
        <dbReference type="Pfam" id="PF13460"/>
    </source>
</evidence>
<dbReference type="PANTHER" id="PTHR43355:SF2">
    <property type="entry name" value="FLAVIN REDUCTASE (NADPH)"/>
    <property type="match status" value="1"/>
</dbReference>
<evidence type="ECO:0000313" key="4">
    <source>
        <dbReference type="Proteomes" id="UP000789508"/>
    </source>
</evidence>
<feature type="non-terminal residue" evidence="3">
    <location>
        <position position="232"/>
    </location>
</feature>
<comment type="similarity">
    <text evidence="1">Belongs to the avfA family.</text>
</comment>
<evidence type="ECO:0000256" key="1">
    <source>
        <dbReference type="ARBA" id="ARBA00038376"/>
    </source>
</evidence>
<dbReference type="GO" id="GO:0042602">
    <property type="term" value="F:riboflavin reductase (NADPH) activity"/>
    <property type="evidence" value="ECO:0007669"/>
    <property type="project" value="TreeGrafter"/>
</dbReference>
<sequence>MRPILTTDLDDFCPNTMRGKHILVLGATSRLGVCVVDQALEASYHVTVLVREDRNLPFKKHHLRNPNFVVCVGSVLDRSNLDKVVEGKDAIINCLGPRNTWFGDTTISSRAQPIINESMKSLGVKRIIVVTSQGCGDSIRYVRPIQHFFVRLFVGKVIDDKQMQEFLILENKEDLDWTIIRPGRLVDGKLTKRYRINEHLTFTKINRADVAHFILQELRTSMWLKRTPTVNG</sequence>
<accession>A0A9N9C7L6</accession>
<dbReference type="InterPro" id="IPR036291">
    <property type="entry name" value="NAD(P)-bd_dom_sf"/>
</dbReference>
<evidence type="ECO:0000313" key="3">
    <source>
        <dbReference type="EMBL" id="CAG8590062.1"/>
    </source>
</evidence>
<dbReference type="PANTHER" id="PTHR43355">
    <property type="entry name" value="FLAVIN REDUCTASE (NADPH)"/>
    <property type="match status" value="1"/>
</dbReference>
<dbReference type="Gene3D" id="3.40.50.720">
    <property type="entry name" value="NAD(P)-binding Rossmann-like Domain"/>
    <property type="match status" value="1"/>
</dbReference>
<gene>
    <name evidence="3" type="ORF">ALEPTO_LOCUS7662</name>
</gene>
<dbReference type="Proteomes" id="UP000789508">
    <property type="component" value="Unassembled WGS sequence"/>
</dbReference>
<dbReference type="InterPro" id="IPR051606">
    <property type="entry name" value="Polyketide_Oxido-like"/>
</dbReference>
<dbReference type="GO" id="GO:0004074">
    <property type="term" value="F:biliverdin reductase [NAD(P)H] activity"/>
    <property type="evidence" value="ECO:0007669"/>
    <property type="project" value="TreeGrafter"/>
</dbReference>
<dbReference type="EMBL" id="CAJVPS010003498">
    <property type="protein sequence ID" value="CAG8590062.1"/>
    <property type="molecule type" value="Genomic_DNA"/>
</dbReference>
<organism evidence="3 4">
    <name type="scientific">Ambispora leptoticha</name>
    <dbReference type="NCBI Taxonomy" id="144679"/>
    <lineage>
        <taxon>Eukaryota</taxon>
        <taxon>Fungi</taxon>
        <taxon>Fungi incertae sedis</taxon>
        <taxon>Mucoromycota</taxon>
        <taxon>Glomeromycotina</taxon>
        <taxon>Glomeromycetes</taxon>
        <taxon>Archaeosporales</taxon>
        <taxon>Ambisporaceae</taxon>
        <taxon>Ambispora</taxon>
    </lineage>
</organism>
<keyword evidence="4" id="KW-1185">Reference proteome</keyword>
<dbReference type="InterPro" id="IPR016040">
    <property type="entry name" value="NAD(P)-bd_dom"/>
</dbReference>
<reference evidence="3" key="1">
    <citation type="submission" date="2021-06" db="EMBL/GenBank/DDBJ databases">
        <authorList>
            <person name="Kallberg Y."/>
            <person name="Tangrot J."/>
            <person name="Rosling A."/>
        </authorList>
    </citation>
    <scope>NUCLEOTIDE SEQUENCE</scope>
    <source>
        <strain evidence="3">FL130A</strain>
    </source>
</reference>